<sequence length="178" mass="19646">MAMLKRKRSDSELSLSSSSTLSPPSRPPTTFNFSNAALADVELYASAKFRGLRAPSHLNSRTMKRTRNGRPPEAEVYERTLGLLYAAQESAHHRPAQTEEPPSHYKGQQDRDGETQLPPRTPQSTDDYSPPNQPSLYSFWNIASPAPCKLQPPAALAAPSYAETAPPSDDDHCMAYDM</sequence>
<gene>
    <name evidence="2" type="ORF">F503_06219</name>
</gene>
<dbReference type="STRING" id="1262450.S3CV87"/>
<name>S3CV87_OPHP1</name>
<proteinExistence type="predicted"/>
<evidence type="ECO:0000313" key="3">
    <source>
        <dbReference type="Proteomes" id="UP000016923"/>
    </source>
</evidence>
<feature type="compositionally biased region" description="Basic and acidic residues" evidence="1">
    <location>
        <begin position="101"/>
        <end position="114"/>
    </location>
</feature>
<accession>S3CV87</accession>
<dbReference type="EMBL" id="KE148159">
    <property type="protein sequence ID" value="EPE04670.1"/>
    <property type="molecule type" value="Genomic_DNA"/>
</dbReference>
<evidence type="ECO:0000256" key="1">
    <source>
        <dbReference type="SAM" id="MobiDB-lite"/>
    </source>
</evidence>
<dbReference type="HOGENOM" id="CLU_1511051_0_0_1"/>
<feature type="region of interest" description="Disordered" evidence="1">
    <location>
        <begin position="50"/>
        <end position="136"/>
    </location>
</feature>
<dbReference type="AlphaFoldDB" id="S3CV87"/>
<dbReference type="OMA" id="TIEPMHM"/>
<feature type="compositionally biased region" description="Low complexity" evidence="1">
    <location>
        <begin position="12"/>
        <end position="23"/>
    </location>
</feature>
<evidence type="ECO:0000313" key="2">
    <source>
        <dbReference type="EMBL" id="EPE04670.1"/>
    </source>
</evidence>
<dbReference type="OrthoDB" id="5336357at2759"/>
<dbReference type="Proteomes" id="UP000016923">
    <property type="component" value="Unassembled WGS sequence"/>
</dbReference>
<protein>
    <submittedName>
        <fullName evidence="2">Orf21 protein</fullName>
    </submittedName>
</protein>
<organism evidence="2 3">
    <name type="scientific">Ophiostoma piceae (strain UAMH 11346)</name>
    <name type="common">Sap stain fungus</name>
    <dbReference type="NCBI Taxonomy" id="1262450"/>
    <lineage>
        <taxon>Eukaryota</taxon>
        <taxon>Fungi</taxon>
        <taxon>Dikarya</taxon>
        <taxon>Ascomycota</taxon>
        <taxon>Pezizomycotina</taxon>
        <taxon>Sordariomycetes</taxon>
        <taxon>Sordariomycetidae</taxon>
        <taxon>Ophiostomatales</taxon>
        <taxon>Ophiostomataceae</taxon>
        <taxon>Ophiostoma</taxon>
    </lineage>
</organism>
<keyword evidence="3" id="KW-1185">Reference proteome</keyword>
<feature type="region of interest" description="Disordered" evidence="1">
    <location>
        <begin position="1"/>
        <end position="30"/>
    </location>
</feature>
<reference evidence="2 3" key="1">
    <citation type="journal article" date="2013" name="BMC Genomics">
        <title>The genome and transcriptome of the pine saprophyte Ophiostoma piceae, and a comparison with the bark beetle-associated pine pathogen Grosmannia clavigera.</title>
        <authorList>
            <person name="Haridas S."/>
            <person name="Wang Y."/>
            <person name="Lim L."/>
            <person name="Massoumi Alamouti S."/>
            <person name="Jackman S."/>
            <person name="Docking R."/>
            <person name="Robertson G."/>
            <person name="Birol I."/>
            <person name="Bohlmann J."/>
            <person name="Breuil C."/>
        </authorList>
    </citation>
    <scope>NUCLEOTIDE SEQUENCE [LARGE SCALE GENOMIC DNA]</scope>
    <source>
        <strain evidence="2 3">UAMH 11346</strain>
    </source>
</reference>
<dbReference type="VEuPathDB" id="FungiDB:F503_06219"/>